<accession>A0A1D2NHG6</accession>
<keyword evidence="2" id="KW-0132">Cell division</keyword>
<dbReference type="GO" id="GO:0005680">
    <property type="term" value="C:anaphase-promoting complex"/>
    <property type="evidence" value="ECO:0007669"/>
    <property type="project" value="InterPro"/>
</dbReference>
<comment type="similarity">
    <text evidence="1">Belongs to the APC13 family.</text>
</comment>
<dbReference type="AlphaFoldDB" id="A0A1D2NHG6"/>
<sequence length="71" mass="8007">MDSQVNLDWYRANLIDNRWRQDSLPPGEAEVPPGDLPDPMDCADQGPSLTPKQMEQKWTDSGLARLLNLAQ</sequence>
<name>A0A1D2NHG6_ORCCI</name>
<dbReference type="GO" id="GO:0051301">
    <property type="term" value="P:cell division"/>
    <property type="evidence" value="ECO:0007669"/>
    <property type="project" value="UniProtKB-KW"/>
</dbReference>
<protein>
    <submittedName>
        <fullName evidence="6">Anaphase-promoting complex subunit 13</fullName>
    </submittedName>
</protein>
<dbReference type="Pfam" id="PF05839">
    <property type="entry name" value="Apc13p"/>
    <property type="match status" value="1"/>
</dbReference>
<reference evidence="6 7" key="1">
    <citation type="journal article" date="2016" name="Genome Biol. Evol.">
        <title>Gene Family Evolution Reflects Adaptation to Soil Environmental Stressors in the Genome of the Collembolan Orchesella cincta.</title>
        <authorList>
            <person name="Faddeeva-Vakhrusheva A."/>
            <person name="Derks M.F."/>
            <person name="Anvar S.Y."/>
            <person name="Agamennone V."/>
            <person name="Suring W."/>
            <person name="Smit S."/>
            <person name="van Straalen N.M."/>
            <person name="Roelofs D."/>
        </authorList>
    </citation>
    <scope>NUCLEOTIDE SEQUENCE [LARGE SCALE GENOMIC DNA]</scope>
    <source>
        <tissue evidence="6">Mixed pool</tissue>
    </source>
</reference>
<dbReference type="Proteomes" id="UP000094527">
    <property type="component" value="Unassembled WGS sequence"/>
</dbReference>
<keyword evidence="4" id="KW-0833">Ubl conjugation pathway</keyword>
<keyword evidence="5" id="KW-0131">Cell cycle</keyword>
<evidence type="ECO:0000313" key="7">
    <source>
        <dbReference type="Proteomes" id="UP000094527"/>
    </source>
</evidence>
<evidence type="ECO:0000313" key="6">
    <source>
        <dbReference type="EMBL" id="ODN04535.1"/>
    </source>
</evidence>
<organism evidence="6 7">
    <name type="scientific">Orchesella cincta</name>
    <name type="common">Springtail</name>
    <name type="synonym">Podura cincta</name>
    <dbReference type="NCBI Taxonomy" id="48709"/>
    <lineage>
        <taxon>Eukaryota</taxon>
        <taxon>Metazoa</taxon>
        <taxon>Ecdysozoa</taxon>
        <taxon>Arthropoda</taxon>
        <taxon>Hexapoda</taxon>
        <taxon>Collembola</taxon>
        <taxon>Entomobryomorpha</taxon>
        <taxon>Entomobryoidea</taxon>
        <taxon>Orchesellidae</taxon>
        <taxon>Orchesellinae</taxon>
        <taxon>Orchesella</taxon>
    </lineage>
</organism>
<gene>
    <name evidence="6" type="ORF">Ocin01_02139</name>
</gene>
<evidence type="ECO:0000256" key="5">
    <source>
        <dbReference type="ARBA" id="ARBA00023306"/>
    </source>
</evidence>
<comment type="caution">
    <text evidence="6">The sequence shown here is derived from an EMBL/GenBank/DDBJ whole genome shotgun (WGS) entry which is preliminary data.</text>
</comment>
<evidence type="ECO:0000256" key="2">
    <source>
        <dbReference type="ARBA" id="ARBA00022618"/>
    </source>
</evidence>
<evidence type="ECO:0000256" key="1">
    <source>
        <dbReference type="ARBA" id="ARBA00006940"/>
    </source>
</evidence>
<dbReference type="InterPro" id="IPR008401">
    <property type="entry name" value="Apc13"/>
</dbReference>
<dbReference type="EMBL" id="LJIJ01000041">
    <property type="protein sequence ID" value="ODN04535.1"/>
    <property type="molecule type" value="Genomic_DNA"/>
</dbReference>
<evidence type="ECO:0000256" key="4">
    <source>
        <dbReference type="ARBA" id="ARBA00022786"/>
    </source>
</evidence>
<keyword evidence="7" id="KW-1185">Reference proteome</keyword>
<keyword evidence="3" id="KW-0498">Mitosis</keyword>
<evidence type="ECO:0000256" key="3">
    <source>
        <dbReference type="ARBA" id="ARBA00022776"/>
    </source>
</evidence>
<proteinExistence type="inferred from homology"/>